<evidence type="ECO:0000256" key="3">
    <source>
        <dbReference type="ARBA" id="ARBA00022989"/>
    </source>
</evidence>
<evidence type="ECO:0000256" key="1">
    <source>
        <dbReference type="ARBA" id="ARBA00004141"/>
    </source>
</evidence>
<dbReference type="GO" id="GO:0030322">
    <property type="term" value="P:stabilization of membrane potential"/>
    <property type="evidence" value="ECO:0007669"/>
    <property type="project" value="TreeGrafter"/>
</dbReference>
<dbReference type="Gene3D" id="1.10.287.70">
    <property type="match status" value="1"/>
</dbReference>
<dbReference type="AlphaFoldDB" id="A0A915KFQ4"/>
<dbReference type="GO" id="GO:0022841">
    <property type="term" value="F:potassium ion leak channel activity"/>
    <property type="evidence" value="ECO:0007669"/>
    <property type="project" value="TreeGrafter"/>
</dbReference>
<accession>A0A915KFQ4</accession>
<dbReference type="PANTHER" id="PTHR11003:SF110">
    <property type="entry name" value="POTASSIUM CHANNEL DOMAIN-CONTAINING PROTEIN"/>
    <property type="match status" value="1"/>
</dbReference>
<comment type="subcellular location">
    <subcellularLocation>
        <location evidence="1">Membrane</location>
        <topology evidence="1">Multi-pass membrane protein</topology>
    </subcellularLocation>
</comment>
<dbReference type="Proteomes" id="UP000887565">
    <property type="component" value="Unplaced"/>
</dbReference>
<name>A0A915KFQ4_ROMCU</name>
<dbReference type="GO" id="GO:0015271">
    <property type="term" value="F:outward rectifier potassium channel activity"/>
    <property type="evidence" value="ECO:0007669"/>
    <property type="project" value="TreeGrafter"/>
</dbReference>
<evidence type="ECO:0000256" key="4">
    <source>
        <dbReference type="ARBA" id="ARBA00023136"/>
    </source>
</evidence>
<reference evidence="7" key="1">
    <citation type="submission" date="2022-11" db="UniProtKB">
        <authorList>
            <consortium name="WormBaseParasite"/>
        </authorList>
    </citation>
    <scope>IDENTIFICATION</scope>
</reference>
<evidence type="ECO:0000256" key="5">
    <source>
        <dbReference type="SAM" id="Phobius"/>
    </source>
</evidence>
<keyword evidence="2 5" id="KW-0812">Transmembrane</keyword>
<evidence type="ECO:0000313" key="6">
    <source>
        <dbReference type="Proteomes" id="UP000887565"/>
    </source>
</evidence>
<dbReference type="InterPro" id="IPR003280">
    <property type="entry name" value="2pore_dom_K_chnl"/>
</dbReference>
<keyword evidence="4 5" id="KW-0472">Membrane</keyword>
<dbReference type="WBParaSite" id="nRc.2.0.1.t37648-RA">
    <property type="protein sequence ID" value="nRc.2.0.1.t37648-RA"/>
    <property type="gene ID" value="nRc.2.0.1.g37648"/>
</dbReference>
<dbReference type="GO" id="GO:0005886">
    <property type="term" value="C:plasma membrane"/>
    <property type="evidence" value="ECO:0007669"/>
    <property type="project" value="TreeGrafter"/>
</dbReference>
<feature type="transmembrane region" description="Helical" evidence="5">
    <location>
        <begin position="125"/>
        <end position="145"/>
    </location>
</feature>
<proteinExistence type="predicted"/>
<evidence type="ECO:0000256" key="2">
    <source>
        <dbReference type="ARBA" id="ARBA00022692"/>
    </source>
</evidence>
<protein>
    <submittedName>
        <fullName evidence="7">Uncharacterized protein</fullName>
    </submittedName>
</protein>
<dbReference type="SUPFAM" id="SSF81324">
    <property type="entry name" value="Voltage-gated potassium channels"/>
    <property type="match status" value="1"/>
</dbReference>
<keyword evidence="6" id="KW-1185">Reference proteome</keyword>
<evidence type="ECO:0000313" key="7">
    <source>
        <dbReference type="WBParaSite" id="nRc.2.0.1.t37648-RA"/>
    </source>
</evidence>
<sequence>MLSMHQIELIDDHDPAYAHAAWGVTMEDINSAAERLNIYLKTNDAPNNEESPRLNELLIPNNLATVAAETFVGATAAPPVVEETLLAQEEEEAKSFHVEECQAFKFEKCKEEAWKEKLKMILPHVALILLSVIYTVIGAAIFYGIERPNEDRLKKFSLEQIWNFKRKLYLDIRNRFLDNSSIVTDYSNINVSNIDRGSYTSEFDHILFNYTNRSTWGHFDVHFWSTVLTNETSRNENDEFLKFYLDRRLNDFVGILHKAFKENYVTLDDIRKNETDTMWTFTSSIFFSATVITAIGRKDRGNFMSWEPSLYEMESELSLKRDFVDKILSTIRRIGTFEESGLSVNRDVQGIGTFDESTHNQFRSALPFMRCHTVAQTI</sequence>
<dbReference type="PANTHER" id="PTHR11003">
    <property type="entry name" value="POTASSIUM CHANNEL, SUBFAMILY K"/>
    <property type="match status" value="1"/>
</dbReference>
<keyword evidence="3 5" id="KW-1133">Transmembrane helix</keyword>
<organism evidence="6 7">
    <name type="scientific">Romanomermis culicivorax</name>
    <name type="common">Nematode worm</name>
    <dbReference type="NCBI Taxonomy" id="13658"/>
    <lineage>
        <taxon>Eukaryota</taxon>
        <taxon>Metazoa</taxon>
        <taxon>Ecdysozoa</taxon>
        <taxon>Nematoda</taxon>
        <taxon>Enoplea</taxon>
        <taxon>Dorylaimia</taxon>
        <taxon>Mermithida</taxon>
        <taxon>Mermithoidea</taxon>
        <taxon>Mermithidae</taxon>
        <taxon>Romanomermis</taxon>
    </lineage>
</organism>